<reference evidence="6 7" key="1">
    <citation type="journal article" date="2014" name="PLoS ONE">
        <title>An emerging Mycoplasma associated with trichomoniasis, vaginal infection and disease.</title>
        <authorList>
            <consortium name="Vaginal Microbiome Consortium"/>
            <person name="Fettweis J.M."/>
            <person name="Serrano M.G."/>
            <person name="Huang B."/>
            <person name="Brooks J.P."/>
            <person name="Glascock A.L."/>
            <person name="Sheth N.U."/>
            <person name="Strauss J.F.III."/>
            <person name="Jefferson K.K."/>
            <person name="Buck G.A."/>
        </authorList>
    </citation>
    <scope>NUCLEOTIDE SEQUENCE [LARGE SCALE GENOMIC DNA]</scope>
    <source>
        <strain evidence="6 7">VCU_M1</strain>
    </source>
</reference>
<dbReference type="PRINTS" id="PR00974">
    <property type="entry name" value="RIBOSOMALS18"/>
</dbReference>
<dbReference type="GO" id="GO:0022627">
    <property type="term" value="C:cytosolic small ribosomal subunit"/>
    <property type="evidence" value="ECO:0007669"/>
    <property type="project" value="TreeGrafter"/>
</dbReference>
<evidence type="ECO:0000256" key="3">
    <source>
        <dbReference type="ARBA" id="ARBA00023274"/>
    </source>
</evidence>
<dbReference type="PANTHER" id="PTHR13479">
    <property type="entry name" value="30S RIBOSOMAL PROTEIN S18"/>
    <property type="match status" value="1"/>
</dbReference>
<dbReference type="InterPro" id="IPR036870">
    <property type="entry name" value="Ribosomal_bS18_sf"/>
</dbReference>
<organism evidence="6 7">
    <name type="scientific">Candidatus Malacoplasma girerdii</name>
    <dbReference type="NCBI Taxonomy" id="1318617"/>
    <lineage>
        <taxon>Bacteria</taxon>
        <taxon>Bacillati</taxon>
        <taxon>Mycoplasmatota</taxon>
        <taxon>Mycoplasmoidales</taxon>
        <taxon>Mycoplasmoidaceae</taxon>
        <taxon>Malacoplasma</taxon>
    </lineage>
</organism>
<comment type="subunit">
    <text evidence="4">Part of the 30S ribosomal subunit. Forms a tight heterodimer with protein bS6.</text>
</comment>
<proteinExistence type="inferred from homology"/>
<dbReference type="SUPFAM" id="SSF46911">
    <property type="entry name" value="Ribosomal protein S18"/>
    <property type="match status" value="1"/>
</dbReference>
<dbReference type="GO" id="GO:0070181">
    <property type="term" value="F:small ribosomal subunit rRNA binding"/>
    <property type="evidence" value="ECO:0007669"/>
    <property type="project" value="TreeGrafter"/>
</dbReference>
<dbReference type="eggNOG" id="COG0238">
    <property type="taxonomic scope" value="Bacteria"/>
</dbReference>
<keyword evidence="2 4" id="KW-0689">Ribosomal protein</keyword>
<keyword evidence="3 4" id="KW-0687">Ribonucleoprotein</keyword>
<dbReference type="HAMAP" id="MF_00270">
    <property type="entry name" value="Ribosomal_bS18"/>
    <property type="match status" value="1"/>
</dbReference>
<comment type="similarity">
    <text evidence="1 4 5">Belongs to the bacterial ribosomal protein bS18 family.</text>
</comment>
<keyword evidence="4" id="KW-0699">rRNA-binding</keyword>
<dbReference type="Gene3D" id="4.10.640.10">
    <property type="entry name" value="Ribosomal protein S18"/>
    <property type="match status" value="1"/>
</dbReference>
<evidence type="ECO:0000313" key="7">
    <source>
        <dbReference type="Proteomes" id="UP000030066"/>
    </source>
</evidence>
<dbReference type="EMBL" id="CP007711">
    <property type="protein sequence ID" value="AIV03674.1"/>
    <property type="molecule type" value="Genomic_DNA"/>
</dbReference>
<evidence type="ECO:0000256" key="2">
    <source>
        <dbReference type="ARBA" id="ARBA00022980"/>
    </source>
</evidence>
<dbReference type="AlphaFoldDB" id="A0A097SSW5"/>
<gene>
    <name evidence="4 6" type="primary">rpsR</name>
    <name evidence="6" type="ORF">MGM1_3010</name>
</gene>
<dbReference type="NCBIfam" id="TIGR00165">
    <property type="entry name" value="S18"/>
    <property type="match status" value="1"/>
</dbReference>
<dbReference type="PANTHER" id="PTHR13479:SF40">
    <property type="entry name" value="SMALL RIBOSOMAL SUBUNIT PROTEIN BS18M"/>
    <property type="match status" value="1"/>
</dbReference>
<accession>A0A097SSW5</accession>
<name>A0A097SSW5_9BACT</name>
<dbReference type="STRING" id="1318617.MGM1_3010"/>
<dbReference type="KEGG" id="mgj:MGM1_3010"/>
<dbReference type="Pfam" id="PF01084">
    <property type="entry name" value="Ribosomal_S18"/>
    <property type="match status" value="1"/>
</dbReference>
<evidence type="ECO:0000313" key="6">
    <source>
        <dbReference type="EMBL" id="AIV03674.1"/>
    </source>
</evidence>
<evidence type="ECO:0000256" key="4">
    <source>
        <dbReference type="HAMAP-Rule" id="MF_00270"/>
    </source>
</evidence>
<dbReference type="GO" id="GO:0003735">
    <property type="term" value="F:structural constituent of ribosome"/>
    <property type="evidence" value="ECO:0007669"/>
    <property type="project" value="InterPro"/>
</dbReference>
<keyword evidence="7" id="KW-1185">Reference proteome</keyword>
<dbReference type="Proteomes" id="UP000030066">
    <property type="component" value="Chromosome"/>
</dbReference>
<keyword evidence="4" id="KW-0694">RNA-binding</keyword>
<evidence type="ECO:0000256" key="5">
    <source>
        <dbReference type="RuleBase" id="RU003910"/>
    </source>
</evidence>
<dbReference type="GO" id="GO:0006412">
    <property type="term" value="P:translation"/>
    <property type="evidence" value="ECO:0007669"/>
    <property type="project" value="UniProtKB-UniRule"/>
</dbReference>
<protein>
    <recommendedName>
        <fullName evidence="4">Small ribosomal subunit protein bS18</fullName>
    </recommendedName>
</protein>
<dbReference type="InterPro" id="IPR001648">
    <property type="entry name" value="Ribosomal_bS18"/>
</dbReference>
<evidence type="ECO:0000256" key="1">
    <source>
        <dbReference type="ARBA" id="ARBA00005589"/>
    </source>
</evidence>
<sequence>MSKNRSNNNSPKRRGRKIIIKRDCPLCEQGLLHVDYKDVELLNQFTAHNGRILARRITGLCAKHQRMVSNAIKRARFVALMPFIKE</sequence>
<comment type="function">
    <text evidence="4">Binds as a heterodimer with protein bS6 to the central domain of the 16S rRNA, where it helps stabilize the platform of the 30S subunit.</text>
</comment>
<dbReference type="HOGENOM" id="CLU_148710_2_0_14"/>